<dbReference type="PROSITE" id="PS51820">
    <property type="entry name" value="PA14"/>
    <property type="match status" value="1"/>
</dbReference>
<dbReference type="InterPro" id="IPR036881">
    <property type="entry name" value="Glyco_hydro_3_C_sf"/>
</dbReference>
<keyword evidence="9" id="KW-1185">Reference proteome</keyword>
<gene>
    <name evidence="8" type="ORF">PGUG_02874</name>
</gene>
<dbReference type="OMA" id="EFGCSCL"/>
<dbReference type="SUPFAM" id="SSF51445">
    <property type="entry name" value="(Trans)glycosidases"/>
    <property type="match status" value="1"/>
</dbReference>
<dbReference type="Gene3D" id="3.20.20.300">
    <property type="entry name" value="Glycoside hydrolase, family 3, N-terminal domain"/>
    <property type="match status" value="1"/>
</dbReference>
<comment type="similarity">
    <text evidence="2 6">Belongs to the glycosyl hydrolase 3 family.</text>
</comment>
<dbReference type="AlphaFoldDB" id="A5DHX3"/>
<dbReference type="InterPro" id="IPR001764">
    <property type="entry name" value="Glyco_hydro_3_N"/>
</dbReference>
<dbReference type="GeneID" id="5126494"/>
<dbReference type="PRINTS" id="PR00133">
    <property type="entry name" value="GLHYDRLASE3"/>
</dbReference>
<dbReference type="UniPathway" id="UPA00696"/>
<dbReference type="EMBL" id="CH408157">
    <property type="protein sequence ID" value="EDK38776.2"/>
    <property type="molecule type" value="Genomic_DNA"/>
</dbReference>
<dbReference type="SUPFAM" id="SSF56988">
    <property type="entry name" value="Anthrax protective antigen"/>
    <property type="match status" value="1"/>
</dbReference>
<feature type="domain" description="PA14" evidence="7">
    <location>
        <begin position="422"/>
        <end position="582"/>
    </location>
</feature>
<sequence length="858" mass="95785">MQPWIYKAAASRQFPKKMARKMDVEALLDQLTLEEKISLLAGKDFWHTVPIPRLDIPSIRVSDGPNGIRGTKFFNAIPSNCFPCGTGLAATFNKELLHEVGKLMGKEAIMKGAHVILGPTCNIVRSPLGGRSFESYSEDPVLSGHAASYIIQGIQSEKVLACLKHFVCNDLEDNRKGIDVLVTDRAVREIYLKPFQIALRDADPKSLMTSYNKINGVHVSQSQEYLQNILRREWKYDGMTMSDWFGTYSIKESLDAGLNLEMPGPTRYRQEIQTAHKVNCNEIHEDVITENARRVLNAVRLAQEIGIKDDAEELANDTKEASQLLRKSGGESLVLLKNNDILPLPVKASSTIKKIAVIGPNAKAAQDSGGGSASMTTRYKITPYEGIKAKLEEAGNSIELEYAMGATLDKTLPDVATITEYNGKPGLMAKFYKHAPGTADRELFHELPLQTSKVFLPDFYHEKLEKGQLLYYIDIEGTFTPDVSSTFEFGCSCLGTAQVFVDEKLLVDNKTKQEYGDAFFLGMGTREEVSEIKLEKGKTYNIRVEFGTSPTYTLPCIHKEAGGVFFGFREKVDPQDMIKRAVEVAKDSDRVILCLGLSKEWESEGFDRPDMDIPGYTTQLVDQVCEVNKNVIVVNQSGSPVAMPWIDKIQGLVHAWYGGNELGNAIADVLFGTVNPSGKLSMTFPKAIEDNPSFVNFTSDHGRVLYGEDVYVGYRWYEKTKRDVLFPFGFGLSYTTFEVSGLKVQHKKDQIVVEVNVKNTGSVAGAEIVQAYIHHVRPSIPRPVKELKDFAKVFLKKGESKKVSMTFSVREATSYWNEYKNKWCSEKGDYEVLVGTSSADTPLKDKFTIESTEYWLGL</sequence>
<dbReference type="InterPro" id="IPR019800">
    <property type="entry name" value="Glyco_hydro_3_AS"/>
</dbReference>
<dbReference type="PANTHER" id="PTHR42715:SF27">
    <property type="entry name" value="BETA-GLUCOSIDASE-RELATED"/>
    <property type="match status" value="1"/>
</dbReference>
<evidence type="ECO:0000256" key="1">
    <source>
        <dbReference type="ARBA" id="ARBA00000448"/>
    </source>
</evidence>
<dbReference type="Gene3D" id="2.60.40.10">
    <property type="entry name" value="Immunoglobulins"/>
    <property type="match status" value="1"/>
</dbReference>
<dbReference type="VEuPathDB" id="FungiDB:PGUG_02874"/>
<dbReference type="InterPro" id="IPR036962">
    <property type="entry name" value="Glyco_hydro_3_N_sf"/>
</dbReference>
<comment type="catalytic activity">
    <reaction evidence="1 6">
        <text>Hydrolysis of terminal, non-reducing beta-D-glucosyl residues with release of beta-D-glucose.</text>
        <dbReference type="EC" id="3.2.1.21"/>
    </reaction>
</comment>
<comment type="pathway">
    <text evidence="6">Glycan metabolism; cellulose degradation.</text>
</comment>
<dbReference type="OrthoDB" id="47059at2759"/>
<dbReference type="PROSITE" id="PS00775">
    <property type="entry name" value="GLYCOSYL_HYDROL_F3"/>
    <property type="match status" value="1"/>
</dbReference>
<dbReference type="SMART" id="SM00758">
    <property type="entry name" value="PA14"/>
    <property type="match status" value="1"/>
</dbReference>
<dbReference type="GO" id="GO:0008422">
    <property type="term" value="F:beta-glucosidase activity"/>
    <property type="evidence" value="ECO:0007669"/>
    <property type="project" value="UniProtKB-EC"/>
</dbReference>
<evidence type="ECO:0000256" key="3">
    <source>
        <dbReference type="ARBA" id="ARBA00012744"/>
    </source>
</evidence>
<reference evidence="8 9" key="1">
    <citation type="journal article" date="2009" name="Nature">
        <title>Evolution of pathogenicity and sexual reproduction in eight Candida genomes.</title>
        <authorList>
            <person name="Butler G."/>
            <person name="Rasmussen M.D."/>
            <person name="Lin M.F."/>
            <person name="Santos M.A."/>
            <person name="Sakthikumar S."/>
            <person name="Munro C.A."/>
            <person name="Rheinbay E."/>
            <person name="Grabherr M."/>
            <person name="Forche A."/>
            <person name="Reedy J.L."/>
            <person name="Agrafioti I."/>
            <person name="Arnaud M.B."/>
            <person name="Bates S."/>
            <person name="Brown A.J."/>
            <person name="Brunke S."/>
            <person name="Costanzo M.C."/>
            <person name="Fitzpatrick D.A."/>
            <person name="de Groot P.W."/>
            <person name="Harris D."/>
            <person name="Hoyer L.L."/>
            <person name="Hube B."/>
            <person name="Klis F.M."/>
            <person name="Kodira C."/>
            <person name="Lennard N."/>
            <person name="Logue M.E."/>
            <person name="Martin R."/>
            <person name="Neiman A.M."/>
            <person name="Nikolaou E."/>
            <person name="Quail M.A."/>
            <person name="Quinn J."/>
            <person name="Santos M.C."/>
            <person name="Schmitzberger F.F."/>
            <person name="Sherlock G."/>
            <person name="Shah P."/>
            <person name="Silverstein K.A."/>
            <person name="Skrzypek M.S."/>
            <person name="Soll D."/>
            <person name="Staggs R."/>
            <person name="Stansfield I."/>
            <person name="Stumpf M.P."/>
            <person name="Sudbery P.E."/>
            <person name="Srikantha T."/>
            <person name="Zeng Q."/>
            <person name="Berman J."/>
            <person name="Berriman M."/>
            <person name="Heitman J."/>
            <person name="Gow N.A."/>
            <person name="Lorenz M.C."/>
            <person name="Birren B.W."/>
            <person name="Kellis M."/>
            <person name="Cuomo C.A."/>
        </authorList>
    </citation>
    <scope>NUCLEOTIDE SEQUENCE [LARGE SCALE GENOMIC DNA]</scope>
    <source>
        <strain evidence="9">ATCC 6260 / CBS 566 / DSM 6381 / JCM 1539 / NBRC 10279 / NRRL Y-324</strain>
    </source>
</reference>
<dbReference type="InterPro" id="IPR026891">
    <property type="entry name" value="Fn3-like"/>
</dbReference>
<dbReference type="PANTHER" id="PTHR42715">
    <property type="entry name" value="BETA-GLUCOSIDASE"/>
    <property type="match status" value="1"/>
</dbReference>
<dbReference type="GO" id="GO:0030245">
    <property type="term" value="P:cellulose catabolic process"/>
    <property type="evidence" value="ECO:0007669"/>
    <property type="project" value="UniProtKB-UniPathway"/>
</dbReference>
<proteinExistence type="inferred from homology"/>
<dbReference type="InterPro" id="IPR037524">
    <property type="entry name" value="PA14/GLEYA"/>
</dbReference>
<keyword evidence="6" id="KW-0624">Polysaccharide degradation</keyword>
<dbReference type="KEGG" id="pgu:PGUG_02874"/>
<evidence type="ECO:0000256" key="5">
    <source>
        <dbReference type="ARBA" id="ARBA00023295"/>
    </source>
</evidence>
<dbReference type="SMART" id="SM01217">
    <property type="entry name" value="Fn3_like"/>
    <property type="match status" value="1"/>
</dbReference>
<dbReference type="InterPro" id="IPR013783">
    <property type="entry name" value="Ig-like_fold"/>
</dbReference>
<dbReference type="InterPro" id="IPR050288">
    <property type="entry name" value="Cellulose_deg_GH3"/>
</dbReference>
<dbReference type="Pfam" id="PF01915">
    <property type="entry name" value="Glyco_hydro_3_C"/>
    <property type="match status" value="1"/>
</dbReference>
<dbReference type="Pfam" id="PF07691">
    <property type="entry name" value="PA14"/>
    <property type="match status" value="1"/>
</dbReference>
<evidence type="ECO:0000313" key="8">
    <source>
        <dbReference type="EMBL" id="EDK38776.2"/>
    </source>
</evidence>
<keyword evidence="5 6" id="KW-0326">Glycosidase</keyword>
<dbReference type="Pfam" id="PF00933">
    <property type="entry name" value="Glyco_hydro_3"/>
    <property type="match status" value="1"/>
</dbReference>
<organism evidence="8 9">
    <name type="scientific">Meyerozyma guilliermondii (strain ATCC 6260 / CBS 566 / DSM 6381 / JCM 1539 / NBRC 10279 / NRRL Y-324)</name>
    <name type="common">Yeast</name>
    <name type="synonym">Candida guilliermondii</name>
    <dbReference type="NCBI Taxonomy" id="294746"/>
    <lineage>
        <taxon>Eukaryota</taxon>
        <taxon>Fungi</taxon>
        <taxon>Dikarya</taxon>
        <taxon>Ascomycota</taxon>
        <taxon>Saccharomycotina</taxon>
        <taxon>Pichiomycetes</taxon>
        <taxon>Debaryomycetaceae</taxon>
        <taxon>Meyerozyma</taxon>
    </lineage>
</organism>
<dbReference type="InterPro" id="IPR002772">
    <property type="entry name" value="Glyco_hydro_3_C"/>
</dbReference>
<dbReference type="Gene3D" id="2.60.120.260">
    <property type="entry name" value="Galactose-binding domain-like"/>
    <property type="match status" value="1"/>
</dbReference>
<dbReference type="RefSeq" id="XP_001485145.2">
    <property type="nucleotide sequence ID" value="XM_001485095.1"/>
</dbReference>
<evidence type="ECO:0000256" key="4">
    <source>
        <dbReference type="ARBA" id="ARBA00022801"/>
    </source>
</evidence>
<dbReference type="EC" id="3.2.1.21" evidence="3 6"/>
<name>A5DHX3_PICGU</name>
<dbReference type="FunFam" id="3.20.20.300:FF:000006">
    <property type="entry name" value="Beta-glucosidase H"/>
    <property type="match status" value="1"/>
</dbReference>
<keyword evidence="6" id="KW-0119">Carbohydrate metabolism</keyword>
<accession>A5DHX3</accession>
<evidence type="ECO:0000313" key="9">
    <source>
        <dbReference type="Proteomes" id="UP000001997"/>
    </source>
</evidence>
<evidence type="ECO:0000256" key="6">
    <source>
        <dbReference type="RuleBase" id="RU361161"/>
    </source>
</evidence>
<dbReference type="Gene3D" id="3.40.50.1700">
    <property type="entry name" value="Glycoside hydrolase family 3 C-terminal domain"/>
    <property type="match status" value="1"/>
</dbReference>
<dbReference type="Proteomes" id="UP000001997">
    <property type="component" value="Unassembled WGS sequence"/>
</dbReference>
<evidence type="ECO:0000259" key="7">
    <source>
        <dbReference type="PROSITE" id="PS51820"/>
    </source>
</evidence>
<keyword evidence="4 6" id="KW-0378">Hydrolase</keyword>
<dbReference type="InParanoid" id="A5DHX3"/>
<dbReference type="STRING" id="294746.A5DHX3"/>
<dbReference type="HOGENOM" id="CLU_004542_4_0_1"/>
<dbReference type="eggNOG" id="ENOG502QR4D">
    <property type="taxonomic scope" value="Eukaryota"/>
</dbReference>
<dbReference type="InterPro" id="IPR017853">
    <property type="entry name" value="GH"/>
</dbReference>
<dbReference type="InterPro" id="IPR011658">
    <property type="entry name" value="PA14_dom"/>
</dbReference>
<evidence type="ECO:0000256" key="2">
    <source>
        <dbReference type="ARBA" id="ARBA00005336"/>
    </source>
</evidence>
<protein>
    <recommendedName>
        <fullName evidence="3 6">beta-glucosidase</fullName>
        <ecNumber evidence="3 6">3.2.1.21</ecNumber>
    </recommendedName>
</protein>
<dbReference type="Pfam" id="PF14310">
    <property type="entry name" value="Fn3-like"/>
    <property type="match status" value="1"/>
</dbReference>
<dbReference type="SUPFAM" id="SSF52279">
    <property type="entry name" value="Beta-D-glucan exohydrolase, C-terminal domain"/>
    <property type="match status" value="1"/>
</dbReference>
<dbReference type="FunFam" id="2.60.40.10:FF:000495">
    <property type="entry name" value="Periplasmic beta-glucosidase"/>
    <property type="match status" value="1"/>
</dbReference>